<dbReference type="SMART" id="SM00563">
    <property type="entry name" value="PlsC"/>
    <property type="match status" value="1"/>
</dbReference>
<dbReference type="GO" id="GO:0006654">
    <property type="term" value="P:phosphatidic acid biosynthetic process"/>
    <property type="evidence" value="ECO:0007669"/>
    <property type="project" value="TreeGrafter"/>
</dbReference>
<keyword evidence="2 4" id="KW-0012">Acyltransferase</keyword>
<dbReference type="EMBL" id="CP058316">
    <property type="protein sequence ID" value="QLD10973.1"/>
    <property type="molecule type" value="Genomic_DNA"/>
</dbReference>
<accession>A0A7D5F5Y2</accession>
<proteinExistence type="predicted"/>
<evidence type="ECO:0000313" key="4">
    <source>
        <dbReference type="EMBL" id="QLD10973.1"/>
    </source>
</evidence>
<evidence type="ECO:0000256" key="1">
    <source>
        <dbReference type="ARBA" id="ARBA00022679"/>
    </source>
</evidence>
<dbReference type="RefSeq" id="WP_178010533.1">
    <property type="nucleotide sequence ID" value="NZ_CP058316.1"/>
</dbReference>
<dbReference type="InterPro" id="IPR002123">
    <property type="entry name" value="Plipid/glycerol_acylTrfase"/>
</dbReference>
<dbReference type="CDD" id="cd07989">
    <property type="entry name" value="LPLAT_AGPAT-like"/>
    <property type="match status" value="1"/>
</dbReference>
<gene>
    <name evidence="4" type="ORF">HW566_03720</name>
</gene>
<evidence type="ECO:0000259" key="3">
    <source>
        <dbReference type="SMART" id="SM00563"/>
    </source>
</evidence>
<sequence length="281" mass="31343">MSSRMLRAGGAVYFRHIVGQSLTTARGLDHLRAHGAFVLVCNHTSYLDHFVLTFALEAMREGGWWFLTKKESFDDPLARRWTRAWNGIPVDRERMETQTVREVRRRLGEGDVVCVYPEGTRGSDSRRMRAFRPGAFHFAVSEGVPIVPAVIVGAEAVLPKGRLRPRKGRIDLQIGPPLTADAAGSQRDRAARLAAVSRAWMQSALDEVWTRRAGGILGEIGVLERVVDLRRRGMLVGARRRSLELLIRGALTGVPVSEPEPPGVWPRSRVRALLSDRRNTA</sequence>
<dbReference type="Pfam" id="PF01553">
    <property type="entry name" value="Acyltransferase"/>
    <property type="match status" value="1"/>
</dbReference>
<name>A0A7D5F5Y2_9MICO</name>
<keyword evidence="1 4" id="KW-0808">Transferase</keyword>
<dbReference type="Proteomes" id="UP000509638">
    <property type="component" value="Chromosome"/>
</dbReference>
<evidence type="ECO:0000313" key="5">
    <source>
        <dbReference type="Proteomes" id="UP000509638"/>
    </source>
</evidence>
<dbReference type="PANTHER" id="PTHR10434:SF11">
    <property type="entry name" value="1-ACYL-SN-GLYCEROL-3-PHOSPHATE ACYLTRANSFERASE"/>
    <property type="match status" value="1"/>
</dbReference>
<dbReference type="SUPFAM" id="SSF69593">
    <property type="entry name" value="Glycerol-3-phosphate (1)-acyltransferase"/>
    <property type="match status" value="1"/>
</dbReference>
<organism evidence="4 5">
    <name type="scientific">Microbacterium oleivorans</name>
    <dbReference type="NCBI Taxonomy" id="273677"/>
    <lineage>
        <taxon>Bacteria</taxon>
        <taxon>Bacillati</taxon>
        <taxon>Actinomycetota</taxon>
        <taxon>Actinomycetes</taxon>
        <taxon>Micrococcales</taxon>
        <taxon>Microbacteriaceae</taxon>
        <taxon>Microbacterium</taxon>
    </lineage>
</organism>
<dbReference type="GO" id="GO:0003841">
    <property type="term" value="F:1-acylglycerol-3-phosphate O-acyltransferase activity"/>
    <property type="evidence" value="ECO:0007669"/>
    <property type="project" value="TreeGrafter"/>
</dbReference>
<feature type="domain" description="Phospholipid/glycerol acyltransferase" evidence="3">
    <location>
        <begin position="37"/>
        <end position="154"/>
    </location>
</feature>
<reference evidence="4 5" key="1">
    <citation type="submission" date="2020-06" db="EMBL/GenBank/DDBJ databases">
        <authorList>
            <person name="Jo H."/>
        </authorList>
    </citation>
    <scope>NUCLEOTIDE SEQUENCE [LARGE SCALE GENOMIC DNA]</scope>
    <source>
        <strain evidence="4 5">I46</strain>
    </source>
</reference>
<dbReference type="AlphaFoldDB" id="A0A7D5F5Y2"/>
<evidence type="ECO:0000256" key="2">
    <source>
        <dbReference type="ARBA" id="ARBA00023315"/>
    </source>
</evidence>
<protein>
    <submittedName>
        <fullName evidence="4">1-acyl-sn-glycerol-3-phosphate acyltransferase</fullName>
    </submittedName>
</protein>
<dbReference type="PANTHER" id="PTHR10434">
    <property type="entry name" value="1-ACYL-SN-GLYCEROL-3-PHOSPHATE ACYLTRANSFERASE"/>
    <property type="match status" value="1"/>
</dbReference>